<accession>A0A1E4TE81</accession>
<proteinExistence type="predicted"/>
<name>A0A1E4TE81_9ASCO</name>
<keyword evidence="2" id="KW-0472">Membrane</keyword>
<dbReference type="OrthoDB" id="4083656at2759"/>
<evidence type="ECO:0000313" key="3">
    <source>
        <dbReference type="EMBL" id="ODV90064.1"/>
    </source>
</evidence>
<evidence type="ECO:0000256" key="2">
    <source>
        <dbReference type="SAM" id="Phobius"/>
    </source>
</evidence>
<dbReference type="Proteomes" id="UP000095023">
    <property type="component" value="Unassembled WGS sequence"/>
</dbReference>
<feature type="transmembrane region" description="Helical" evidence="2">
    <location>
        <begin position="56"/>
        <end position="74"/>
    </location>
</feature>
<feature type="region of interest" description="Disordered" evidence="1">
    <location>
        <begin position="1"/>
        <end position="21"/>
    </location>
</feature>
<evidence type="ECO:0000313" key="4">
    <source>
        <dbReference type="Proteomes" id="UP000095023"/>
    </source>
</evidence>
<organism evidence="3 4">
    <name type="scientific">Tortispora caseinolytica NRRL Y-17796</name>
    <dbReference type="NCBI Taxonomy" id="767744"/>
    <lineage>
        <taxon>Eukaryota</taxon>
        <taxon>Fungi</taxon>
        <taxon>Dikarya</taxon>
        <taxon>Ascomycota</taxon>
        <taxon>Saccharomycotina</taxon>
        <taxon>Trigonopsidomycetes</taxon>
        <taxon>Trigonopsidales</taxon>
        <taxon>Trigonopsidaceae</taxon>
        <taxon>Tortispora</taxon>
    </lineage>
</organism>
<keyword evidence="2" id="KW-1133">Transmembrane helix</keyword>
<reference evidence="4" key="1">
    <citation type="submission" date="2016-02" db="EMBL/GenBank/DDBJ databases">
        <title>Comparative genomics of biotechnologically important yeasts.</title>
        <authorList>
            <consortium name="DOE Joint Genome Institute"/>
            <person name="Riley R."/>
            <person name="Haridas S."/>
            <person name="Wolfe K.H."/>
            <person name="Lopes M.R."/>
            <person name="Hittinger C.T."/>
            <person name="Goker M."/>
            <person name="Salamov A."/>
            <person name="Wisecaver J."/>
            <person name="Long T.M."/>
            <person name="Aerts A.L."/>
            <person name="Barry K."/>
            <person name="Choi C."/>
            <person name="Clum A."/>
            <person name="Coughlan A.Y."/>
            <person name="Deshpande S."/>
            <person name="Douglass A.P."/>
            <person name="Hanson S.J."/>
            <person name="Klenk H.-P."/>
            <person name="Labutti K."/>
            <person name="Lapidus A."/>
            <person name="Lindquist E."/>
            <person name="Lipzen A."/>
            <person name="Meier-Kolthoff J.P."/>
            <person name="Ohm R.A."/>
            <person name="Otillar R.P."/>
            <person name="Pangilinan J."/>
            <person name="Peng Y."/>
            <person name="Rokas A."/>
            <person name="Rosa C.A."/>
            <person name="Scheuner C."/>
            <person name="Sibirny A.A."/>
            <person name="Slot J.C."/>
            <person name="Stielow J.B."/>
            <person name="Sun H."/>
            <person name="Kurtzman C.P."/>
            <person name="Blackwell M."/>
            <person name="Jeffries T.W."/>
            <person name="Grigoriev I.V."/>
        </authorList>
    </citation>
    <scope>NUCLEOTIDE SEQUENCE [LARGE SCALE GENOMIC DNA]</scope>
    <source>
        <strain evidence="4">NRRL Y-17796</strain>
    </source>
</reference>
<feature type="transmembrane region" description="Helical" evidence="2">
    <location>
        <begin position="103"/>
        <end position="125"/>
    </location>
</feature>
<evidence type="ECO:0000256" key="1">
    <source>
        <dbReference type="SAM" id="MobiDB-lite"/>
    </source>
</evidence>
<keyword evidence="4" id="KW-1185">Reference proteome</keyword>
<protein>
    <submittedName>
        <fullName evidence="3">Uncharacterized protein</fullName>
    </submittedName>
</protein>
<keyword evidence="2" id="KW-0812">Transmembrane</keyword>
<feature type="compositionally biased region" description="Basic and acidic residues" evidence="1">
    <location>
        <begin position="1"/>
        <end position="11"/>
    </location>
</feature>
<feature type="non-terminal residue" evidence="3">
    <location>
        <position position="1"/>
    </location>
</feature>
<dbReference type="AlphaFoldDB" id="A0A1E4TE81"/>
<gene>
    <name evidence="3" type="ORF">CANCADRAFT_15178</name>
</gene>
<sequence length="290" mass="33477">LPKFPLGKESKTTMTPDSYPSPRVGPNMTFAKLIVTLFKSPPNEPILLYKSEPQRLYFVILWCITITVTVYALNMTEMIEESAWTIYQKNENDLPFMHNLMQFVLRTGLNLGVLGIAAGFIYALMRARSRLVRTMHFVSRGSDDEPIIRISTNPRLPFNTKNQPIPVYDIPLSDLTFGKNAVAWTGNGFYGTADKASFFMMIHQKGVRFPFIVDRAGWFWGDGRVWDVIFGKKAVNEAEKGITYQKKWDIARQEREKNIEKKKLEVGNNWRSKEFLKLVKDDFETAKRFV</sequence>
<dbReference type="EMBL" id="KV453842">
    <property type="protein sequence ID" value="ODV90064.1"/>
    <property type="molecule type" value="Genomic_DNA"/>
</dbReference>
<feature type="non-terminal residue" evidence="3">
    <location>
        <position position="290"/>
    </location>
</feature>